<keyword evidence="2" id="KW-1185">Reference proteome</keyword>
<dbReference type="Proteomes" id="UP000322667">
    <property type="component" value="Chromosome A06"/>
</dbReference>
<reference evidence="1 2" key="1">
    <citation type="submission" date="2019-07" db="EMBL/GenBank/DDBJ databases">
        <title>WGS assembly of Gossypium tomentosum.</title>
        <authorList>
            <person name="Chen Z.J."/>
            <person name="Sreedasyam A."/>
            <person name="Ando A."/>
            <person name="Song Q."/>
            <person name="De L."/>
            <person name="Hulse-Kemp A."/>
            <person name="Ding M."/>
            <person name="Ye W."/>
            <person name="Kirkbride R."/>
            <person name="Jenkins J."/>
            <person name="Plott C."/>
            <person name="Lovell J."/>
            <person name="Lin Y.-M."/>
            <person name="Vaughn R."/>
            <person name="Liu B."/>
            <person name="Li W."/>
            <person name="Simpson S."/>
            <person name="Scheffler B."/>
            <person name="Saski C."/>
            <person name="Grover C."/>
            <person name="Hu G."/>
            <person name="Conover J."/>
            <person name="Carlson J."/>
            <person name="Shu S."/>
            <person name="Boston L."/>
            <person name="Williams M."/>
            <person name="Peterson D."/>
            <person name="Mcgee K."/>
            <person name="Jones D."/>
            <person name="Wendel J."/>
            <person name="Stelly D."/>
            <person name="Grimwood J."/>
            <person name="Schmutz J."/>
        </authorList>
    </citation>
    <scope>NUCLEOTIDE SEQUENCE [LARGE SCALE GENOMIC DNA]</scope>
    <source>
        <strain evidence="1">7179.01</strain>
    </source>
</reference>
<dbReference type="AlphaFoldDB" id="A0A5D2Q8K8"/>
<gene>
    <name evidence="1" type="ORF">ES332_A06G196200v1</name>
</gene>
<accession>A0A5D2Q8K8</accession>
<name>A0A5D2Q8K8_GOSTO</name>
<proteinExistence type="predicted"/>
<dbReference type="EMBL" id="CM017615">
    <property type="protein sequence ID" value="TYI23885.1"/>
    <property type="molecule type" value="Genomic_DNA"/>
</dbReference>
<sequence length="71" mass="8273">MLHEITIHNWWPTIYKSSVTKPLARLLYIVGQGVRFNLGDFIFKQVVKHAESVLNRFWSTKSPADCLNQVE</sequence>
<evidence type="ECO:0000313" key="1">
    <source>
        <dbReference type="EMBL" id="TYI23885.1"/>
    </source>
</evidence>
<organism evidence="1 2">
    <name type="scientific">Gossypium tomentosum</name>
    <name type="common">Hawaiian cotton</name>
    <name type="synonym">Gossypium sandvicense</name>
    <dbReference type="NCBI Taxonomy" id="34277"/>
    <lineage>
        <taxon>Eukaryota</taxon>
        <taxon>Viridiplantae</taxon>
        <taxon>Streptophyta</taxon>
        <taxon>Embryophyta</taxon>
        <taxon>Tracheophyta</taxon>
        <taxon>Spermatophyta</taxon>
        <taxon>Magnoliopsida</taxon>
        <taxon>eudicotyledons</taxon>
        <taxon>Gunneridae</taxon>
        <taxon>Pentapetalae</taxon>
        <taxon>rosids</taxon>
        <taxon>malvids</taxon>
        <taxon>Malvales</taxon>
        <taxon>Malvaceae</taxon>
        <taxon>Malvoideae</taxon>
        <taxon>Gossypium</taxon>
    </lineage>
</organism>
<evidence type="ECO:0000313" key="2">
    <source>
        <dbReference type="Proteomes" id="UP000322667"/>
    </source>
</evidence>
<protein>
    <submittedName>
        <fullName evidence="1">Uncharacterized protein</fullName>
    </submittedName>
</protein>